<dbReference type="AlphaFoldDB" id="A0AAV1I6F2"/>
<feature type="domain" description="Complex 1 LYR protein" evidence="1">
    <location>
        <begin position="8"/>
        <end position="57"/>
    </location>
</feature>
<dbReference type="InterPro" id="IPR008011">
    <property type="entry name" value="Complex1_LYR_dom"/>
</dbReference>
<proteinExistence type="predicted"/>
<organism evidence="2 3">
    <name type="scientific">Coccomyxa viridis</name>
    <dbReference type="NCBI Taxonomy" id="1274662"/>
    <lineage>
        <taxon>Eukaryota</taxon>
        <taxon>Viridiplantae</taxon>
        <taxon>Chlorophyta</taxon>
        <taxon>core chlorophytes</taxon>
        <taxon>Trebouxiophyceae</taxon>
        <taxon>Trebouxiophyceae incertae sedis</taxon>
        <taxon>Coccomyxaceae</taxon>
        <taxon>Coccomyxa</taxon>
    </lineage>
</organism>
<dbReference type="EMBL" id="CAUYUE010000006">
    <property type="protein sequence ID" value="CAK0780978.1"/>
    <property type="molecule type" value="Genomic_DNA"/>
</dbReference>
<gene>
    <name evidence="2" type="ORF">CVIRNUC_005243</name>
</gene>
<evidence type="ECO:0000313" key="2">
    <source>
        <dbReference type="EMBL" id="CAK0780978.1"/>
    </source>
</evidence>
<reference evidence="2 3" key="1">
    <citation type="submission" date="2023-10" db="EMBL/GenBank/DDBJ databases">
        <authorList>
            <person name="Maclean D."/>
            <person name="Macfadyen A."/>
        </authorList>
    </citation>
    <scope>NUCLEOTIDE SEQUENCE [LARGE SCALE GENOMIC DNA]</scope>
</reference>
<evidence type="ECO:0000313" key="3">
    <source>
        <dbReference type="Proteomes" id="UP001314263"/>
    </source>
</evidence>
<accession>A0AAV1I6F2</accession>
<keyword evidence="3" id="KW-1185">Reference proteome</keyword>
<dbReference type="Pfam" id="PF05347">
    <property type="entry name" value="Complex1_LYR"/>
    <property type="match status" value="1"/>
</dbReference>
<comment type="caution">
    <text evidence="2">The sequence shown here is derived from an EMBL/GenBank/DDBJ whole genome shotgun (WGS) entry which is preliminary data.</text>
</comment>
<protein>
    <recommendedName>
        <fullName evidence="1">Complex 1 LYR protein domain-containing protein</fullName>
    </recommendedName>
</protein>
<dbReference type="Proteomes" id="UP001314263">
    <property type="component" value="Unassembled WGS sequence"/>
</dbReference>
<name>A0AAV1I6F2_9CHLO</name>
<dbReference type="CDD" id="cd20251">
    <property type="entry name" value="Complex1_LYR_SF"/>
    <property type="match status" value="1"/>
</dbReference>
<sequence length="89" mass="9984">MSELSLPQLYRHILHAARKFPSIKRDSVVQEIKAEFTANKGLTAAKEIQEKRQLAVSSLRQLEEYIGVSLDNSAEQSQIFLRGPANTST</sequence>
<evidence type="ECO:0000259" key="1">
    <source>
        <dbReference type="Pfam" id="PF05347"/>
    </source>
</evidence>